<protein>
    <recommendedName>
        <fullName evidence="3">GNAT family N-acetyltransferase</fullName>
    </recommendedName>
</protein>
<organism evidence="1 2">
    <name type="scientific">Isoptericola hypogeus</name>
    <dbReference type="NCBI Taxonomy" id="300179"/>
    <lineage>
        <taxon>Bacteria</taxon>
        <taxon>Bacillati</taxon>
        <taxon>Actinomycetota</taxon>
        <taxon>Actinomycetes</taxon>
        <taxon>Micrococcales</taxon>
        <taxon>Promicromonosporaceae</taxon>
        <taxon>Isoptericola</taxon>
    </lineage>
</organism>
<dbReference type="Proteomes" id="UP001501138">
    <property type="component" value="Unassembled WGS sequence"/>
</dbReference>
<comment type="caution">
    <text evidence="1">The sequence shown here is derived from an EMBL/GenBank/DDBJ whole genome shotgun (WGS) entry which is preliminary data.</text>
</comment>
<proteinExistence type="predicted"/>
<evidence type="ECO:0000313" key="2">
    <source>
        <dbReference type="Proteomes" id="UP001501138"/>
    </source>
</evidence>
<evidence type="ECO:0000313" key="1">
    <source>
        <dbReference type="EMBL" id="GAA1737654.1"/>
    </source>
</evidence>
<evidence type="ECO:0008006" key="3">
    <source>
        <dbReference type="Google" id="ProtNLM"/>
    </source>
</evidence>
<sequence length="47" mass="5040">MPVMADRDEWRGKGLGEAVRDRIAEGWADLKPGSSGITLAEAVEAAR</sequence>
<keyword evidence="2" id="KW-1185">Reference proteome</keyword>
<dbReference type="EMBL" id="BAAAPM010000009">
    <property type="protein sequence ID" value="GAA1737654.1"/>
    <property type="molecule type" value="Genomic_DNA"/>
</dbReference>
<accession>A0ABP4VTN9</accession>
<gene>
    <name evidence="1" type="ORF">GCM10009809_35910</name>
</gene>
<reference evidence="2" key="1">
    <citation type="journal article" date="2019" name="Int. J. Syst. Evol. Microbiol.">
        <title>The Global Catalogue of Microorganisms (GCM) 10K type strain sequencing project: providing services to taxonomists for standard genome sequencing and annotation.</title>
        <authorList>
            <consortium name="The Broad Institute Genomics Platform"/>
            <consortium name="The Broad Institute Genome Sequencing Center for Infectious Disease"/>
            <person name="Wu L."/>
            <person name="Ma J."/>
        </authorList>
    </citation>
    <scope>NUCLEOTIDE SEQUENCE [LARGE SCALE GENOMIC DNA]</scope>
    <source>
        <strain evidence="2">JCM 15589</strain>
    </source>
</reference>
<name>A0ABP4VTN9_9MICO</name>